<reference evidence="5 6" key="1">
    <citation type="submission" date="2019-04" db="EMBL/GenBank/DDBJ databases">
        <authorList>
            <person name="Jiang L."/>
        </authorList>
    </citation>
    <scope>NUCLEOTIDE SEQUENCE [LARGE SCALE GENOMIC DNA]</scope>
    <source>
        <strain evidence="5 6">YIM 131853</strain>
    </source>
</reference>
<evidence type="ECO:0000256" key="4">
    <source>
        <dbReference type="SAM" id="Phobius"/>
    </source>
</evidence>
<dbReference type="InterPro" id="IPR036890">
    <property type="entry name" value="HATPase_C_sf"/>
</dbReference>
<evidence type="ECO:0000256" key="3">
    <source>
        <dbReference type="ARBA" id="ARBA00023012"/>
    </source>
</evidence>
<evidence type="ECO:0000313" key="6">
    <source>
        <dbReference type="Proteomes" id="UP000309133"/>
    </source>
</evidence>
<evidence type="ECO:0000256" key="1">
    <source>
        <dbReference type="ARBA" id="ARBA00022679"/>
    </source>
</evidence>
<keyword evidence="4" id="KW-1133">Transmembrane helix</keyword>
<dbReference type="CDD" id="cd16917">
    <property type="entry name" value="HATPase_UhpB-NarQ-NarX-like"/>
    <property type="match status" value="1"/>
</dbReference>
<feature type="transmembrane region" description="Helical" evidence="4">
    <location>
        <begin position="90"/>
        <end position="109"/>
    </location>
</feature>
<dbReference type="GO" id="GO:0000160">
    <property type="term" value="P:phosphorelay signal transduction system"/>
    <property type="evidence" value="ECO:0007669"/>
    <property type="project" value="UniProtKB-KW"/>
</dbReference>
<feature type="transmembrane region" description="Helical" evidence="4">
    <location>
        <begin position="121"/>
        <end position="139"/>
    </location>
</feature>
<dbReference type="Gene3D" id="3.30.565.10">
    <property type="entry name" value="Histidine kinase-like ATPase, C-terminal domain"/>
    <property type="match status" value="1"/>
</dbReference>
<organism evidence="5 6">
    <name type="scientific">Naasia lichenicola</name>
    <dbReference type="NCBI Taxonomy" id="2565933"/>
    <lineage>
        <taxon>Bacteria</taxon>
        <taxon>Bacillati</taxon>
        <taxon>Actinomycetota</taxon>
        <taxon>Actinomycetes</taxon>
        <taxon>Micrococcales</taxon>
        <taxon>Microbacteriaceae</taxon>
        <taxon>Naasia</taxon>
    </lineage>
</organism>
<dbReference type="AlphaFoldDB" id="A0A4S4FKI2"/>
<dbReference type="PANTHER" id="PTHR24421">
    <property type="entry name" value="NITRATE/NITRITE SENSOR PROTEIN NARX-RELATED"/>
    <property type="match status" value="1"/>
</dbReference>
<protein>
    <recommendedName>
        <fullName evidence="7">ATP-binding protein</fullName>
    </recommendedName>
</protein>
<dbReference type="OrthoDB" id="3534856at2"/>
<dbReference type="EMBL" id="SSSM01000004">
    <property type="protein sequence ID" value="THG30900.1"/>
    <property type="molecule type" value="Genomic_DNA"/>
</dbReference>
<keyword evidence="4" id="KW-0812">Transmembrane</keyword>
<accession>A0A4S4FKI2</accession>
<dbReference type="SUPFAM" id="SSF55874">
    <property type="entry name" value="ATPase domain of HSP90 chaperone/DNA topoisomerase II/histidine kinase"/>
    <property type="match status" value="1"/>
</dbReference>
<evidence type="ECO:0000256" key="2">
    <source>
        <dbReference type="ARBA" id="ARBA00022777"/>
    </source>
</evidence>
<dbReference type="RefSeq" id="WP_136427312.1">
    <property type="nucleotide sequence ID" value="NZ_SSSM01000004.1"/>
</dbReference>
<feature type="transmembrane region" description="Helical" evidence="4">
    <location>
        <begin position="41"/>
        <end position="59"/>
    </location>
</feature>
<dbReference type="InterPro" id="IPR050482">
    <property type="entry name" value="Sensor_HK_TwoCompSys"/>
</dbReference>
<comment type="caution">
    <text evidence="5">The sequence shown here is derived from an EMBL/GenBank/DDBJ whole genome shotgun (WGS) entry which is preliminary data.</text>
</comment>
<keyword evidence="6" id="KW-1185">Reference proteome</keyword>
<feature type="transmembrane region" description="Helical" evidence="4">
    <location>
        <begin position="146"/>
        <end position="166"/>
    </location>
</feature>
<evidence type="ECO:0008006" key="7">
    <source>
        <dbReference type="Google" id="ProtNLM"/>
    </source>
</evidence>
<keyword evidence="1" id="KW-0808">Transferase</keyword>
<dbReference type="Proteomes" id="UP000309133">
    <property type="component" value="Unassembled WGS sequence"/>
</dbReference>
<keyword evidence="4" id="KW-0472">Membrane</keyword>
<evidence type="ECO:0000313" key="5">
    <source>
        <dbReference type="EMBL" id="THG30900.1"/>
    </source>
</evidence>
<proteinExistence type="predicted"/>
<sequence>MAEPPLASVRISQSGIHVSLGLPGHLAPRIVALGVARGENAIAAVCLFMATVALSVVAASGTTPIAWLAPAAIVAIGALLVLLERRRTLLVAAAYVLLGGVALFAAAAAMQGSGLGGVEPVRAAIVGVHVALIMVGGVSASLRLTLALTAGGFVLGAVAMSLAGTVTGTPMIRAYVPLVAFVLVLFVHMITRWTERLARIAQPSIHQAARDVRIDTARSELELSAVAFVHDTILDDLDAIAADDPGAPSGQMLGRLQDDLHAIEGRNWASEHMQPDMPPDSEASTRWQSTGIASAVEQARQQGLDVTITGAAADADTLGPAEDTAVGLAVGQLLANVRRHAGVTSAEVIVGSTPDLFSVIVVDDGRGFDLAAVAPDRLGLRHSVTSRIESLGGSVKLWSQPGRGTSVALQLPRHAVHQDSERAAS</sequence>
<gene>
    <name evidence="5" type="ORF">E6C64_09785</name>
</gene>
<name>A0A4S4FKI2_9MICO</name>
<keyword evidence="2" id="KW-0418">Kinase</keyword>
<feature type="transmembrane region" description="Helical" evidence="4">
    <location>
        <begin position="172"/>
        <end position="190"/>
    </location>
</feature>
<dbReference type="PANTHER" id="PTHR24421:SF61">
    <property type="entry name" value="OXYGEN SENSOR HISTIDINE KINASE NREB"/>
    <property type="match status" value="1"/>
</dbReference>
<feature type="transmembrane region" description="Helical" evidence="4">
    <location>
        <begin position="65"/>
        <end position="83"/>
    </location>
</feature>
<dbReference type="GO" id="GO:0016301">
    <property type="term" value="F:kinase activity"/>
    <property type="evidence" value="ECO:0007669"/>
    <property type="project" value="UniProtKB-KW"/>
</dbReference>
<keyword evidence="3" id="KW-0902">Two-component regulatory system</keyword>